<dbReference type="Gene3D" id="3.40.47.10">
    <property type="match status" value="2"/>
</dbReference>
<keyword evidence="3" id="KW-0597">Phosphoprotein</keyword>
<comment type="cofactor">
    <cofactor evidence="1">
        <name>pantetheine 4'-phosphate</name>
        <dbReference type="ChEBI" id="CHEBI:47942"/>
    </cofactor>
</comment>
<dbReference type="InterPro" id="IPR032821">
    <property type="entry name" value="PKS_assoc"/>
</dbReference>
<evidence type="ECO:0000256" key="3">
    <source>
        <dbReference type="ARBA" id="ARBA00022553"/>
    </source>
</evidence>
<dbReference type="SUPFAM" id="SSF51735">
    <property type="entry name" value="NAD(P)-binding Rossmann-fold domains"/>
    <property type="match status" value="4"/>
</dbReference>
<dbReference type="Gene3D" id="1.10.1200.10">
    <property type="entry name" value="ACP-like"/>
    <property type="match status" value="2"/>
</dbReference>
<dbReference type="Pfam" id="PF16197">
    <property type="entry name" value="KAsynt_C_assoc"/>
    <property type="match status" value="2"/>
</dbReference>
<dbReference type="SMART" id="SM00822">
    <property type="entry name" value="PKS_KR"/>
    <property type="match status" value="2"/>
</dbReference>
<dbReference type="InterPro" id="IPR001242">
    <property type="entry name" value="Condensation_dom"/>
</dbReference>
<dbReference type="CDD" id="cd00833">
    <property type="entry name" value="PKS"/>
    <property type="match status" value="2"/>
</dbReference>
<feature type="domain" description="Carrier" evidence="6">
    <location>
        <begin position="2453"/>
        <end position="2528"/>
    </location>
</feature>
<feature type="domain" description="Ketosynthase family 3 (KS3)" evidence="7">
    <location>
        <begin position="1279"/>
        <end position="1705"/>
    </location>
</feature>
<dbReference type="Pfam" id="PF00109">
    <property type="entry name" value="ketoacyl-synt"/>
    <property type="match status" value="2"/>
</dbReference>
<keyword evidence="9" id="KW-1185">Reference proteome</keyword>
<reference evidence="8 9" key="1">
    <citation type="submission" date="2021-03" db="EMBL/GenBank/DDBJ databases">
        <title>Genomic Encyclopedia of Type Strains, Phase IV (KMG-IV): sequencing the most valuable type-strain genomes for metagenomic binning, comparative biology and taxonomic classification.</title>
        <authorList>
            <person name="Goeker M."/>
        </authorList>
    </citation>
    <scope>NUCLEOTIDE SEQUENCE [LARGE SCALE GENOMIC DNA]</scope>
    <source>
        <strain evidence="8 9">DSM 14349</strain>
    </source>
</reference>
<feature type="region of interest" description="Disordered" evidence="5">
    <location>
        <begin position="1145"/>
        <end position="1165"/>
    </location>
</feature>
<dbReference type="InterPro" id="IPR013968">
    <property type="entry name" value="PKS_KR"/>
</dbReference>
<dbReference type="Gene3D" id="3.30.559.10">
    <property type="entry name" value="Chloramphenicol acetyltransferase-like domain"/>
    <property type="match status" value="1"/>
</dbReference>
<dbReference type="Pfam" id="PF00550">
    <property type="entry name" value="PP-binding"/>
    <property type="match status" value="2"/>
</dbReference>
<dbReference type="InterPro" id="IPR009081">
    <property type="entry name" value="PP-bd_ACP"/>
</dbReference>
<dbReference type="InterPro" id="IPR049490">
    <property type="entry name" value="C883_1060-like_KR_N"/>
</dbReference>
<dbReference type="InterPro" id="IPR023213">
    <property type="entry name" value="CAT-like_dom_sf"/>
</dbReference>
<dbReference type="InterPro" id="IPR018201">
    <property type="entry name" value="Ketoacyl_synth_AS"/>
</dbReference>
<dbReference type="Pfam" id="PF02801">
    <property type="entry name" value="Ketoacyl-synt_C"/>
    <property type="match status" value="2"/>
</dbReference>
<dbReference type="PROSITE" id="PS00606">
    <property type="entry name" value="KS3_1"/>
    <property type="match status" value="2"/>
</dbReference>
<dbReference type="Pfam" id="PF00668">
    <property type="entry name" value="Condensation"/>
    <property type="match status" value="1"/>
</dbReference>
<evidence type="ECO:0000256" key="1">
    <source>
        <dbReference type="ARBA" id="ARBA00001957"/>
    </source>
</evidence>
<dbReference type="PROSITE" id="PS00012">
    <property type="entry name" value="PHOSPHOPANTETHEINE"/>
    <property type="match status" value="1"/>
</dbReference>
<dbReference type="InterPro" id="IPR050091">
    <property type="entry name" value="PKS_NRPS_Biosynth_Enz"/>
</dbReference>
<dbReference type="InterPro" id="IPR016039">
    <property type="entry name" value="Thiolase-like"/>
</dbReference>
<comment type="caution">
    <text evidence="8">The sequence shown here is derived from an EMBL/GenBank/DDBJ whole genome shotgun (WGS) entry which is preliminary data.</text>
</comment>
<dbReference type="Pfam" id="PF21394">
    <property type="entry name" value="Beta-ketacyl_N"/>
    <property type="match status" value="1"/>
</dbReference>
<dbReference type="InterPro" id="IPR014031">
    <property type="entry name" value="Ketoacyl_synth_C"/>
</dbReference>
<proteinExistence type="predicted"/>
<dbReference type="Gene3D" id="1.10.1240.100">
    <property type="match status" value="2"/>
</dbReference>
<evidence type="ECO:0000256" key="4">
    <source>
        <dbReference type="ARBA" id="ARBA00022679"/>
    </source>
</evidence>
<dbReference type="InterPro" id="IPR020806">
    <property type="entry name" value="PKS_PP-bd"/>
</dbReference>
<dbReference type="PROSITE" id="PS50075">
    <property type="entry name" value="CARRIER"/>
    <property type="match status" value="2"/>
</dbReference>
<dbReference type="CDD" id="cd08953">
    <property type="entry name" value="KR_2_SDR_x"/>
    <property type="match status" value="2"/>
</dbReference>
<evidence type="ECO:0000256" key="5">
    <source>
        <dbReference type="SAM" id="MobiDB-lite"/>
    </source>
</evidence>
<evidence type="ECO:0000259" key="6">
    <source>
        <dbReference type="PROSITE" id="PS50075"/>
    </source>
</evidence>
<feature type="domain" description="Carrier" evidence="6">
    <location>
        <begin position="1166"/>
        <end position="1241"/>
    </location>
</feature>
<sequence>MNRSMEDIAVIGIGLDIANVTSLKDYWQLFDDNIDCIREIPEHRKKQVASYARLYLDEDEPASYFQGSFLEHIDQFDHEYFRISPREAQTMDPVQRLLLQNIFHTFDDAGYTPEHLAGSQTGIYIGYTAGAIKDNYFTNIMFSHPELLRYSIVGNMSPILPSRASHLLDLRGPTMLIDTACSSSLVSIHEASQAILNGTCSMAIAGGIKINLLPLILESMMIGIESTDGRTRAFDDYADGAGVGEGVACVLLKPLAQAEADGDHIYAVIKSTAINNDGKSSSLTAPNPASQARVILSAWDKAGIHPEQIDYIETHGTGTLLGDPVEFHGLTNAFETYTDKKQFCALSSAKSNIGHLFECAGIASFIKAVAALKYKRIPGMRNFKTPNKNIDFCDSPFYINTNVKKWDDPINGSLRTCGISAFGLSGTNCHVVIQEYINTESKSETFTAPYNVLCLSAKSDYSLQALIHEYETYLTNQDEEVSKIAACANLYREHLPKRLAISFKDKADLQSKLYELTKTTPDLWMKLSGVNYNPNAEVGFGDSSKINATLEKCNELLLNINQLNPLNQQDHTEDELLTMLQYVAQEYCNRSVVNWTKLYKGIHLPRMSLPLYPFQKIPAWVPIKEKPHKKEDAQFVVDSTASIESKPFDVDHYFYERCFVESQTPSSRHYMSNCLFIYREDHINKDLLRHLKAHFLNVNSLPINIADASKHGVSSYFSNCYKNIDFSQITHILLASDLFAQSPAHGNELTDYVNFQMFSIIELYNQLIHVQHSISIAHVTDHAFSVTGTESYLRPESTTLFGLGKAFNREYRHLHMYTLDVDAGTDVLSIVNEFCNDDNQTNHDIVLYRENKRFIEGIREKRISENNHNILRNEGVYLVTGGLGGIGFETALELSRKARDISLVLIGRSQLPYEAEWDVILQAESEGERALHIKRLLTLRKYAKAVQYVQCDVANEAAVTSLVEEIRHKYGKLNGVIHAAGVGGGVTLDQLSEDRVMSIVKPKIIGTFLLDTLTRGFNPDFFVMYSSNSTVFSSSDLPDYIAGNMYLDAYSSYRKQIVGGLSLTINWATWLETGMSVKHNFTVDTLTRSITTSDAMNMLFTAMKGNSASMMIAQLNLKNKIALLIRKYPVVLSPNISASLDKLASSSDTSSPSNTTPQGNTVTSNAGYSETEKIIGGICCNVLGYEDIDIVKNFFELGADSIMLTLILRELNEVYQGLLNITDMFSYPTVKALSQYVASKVDYSDQSTDHTPIEDMDNKLSAELSNDMTLSNEDEKYDEDGIAIIGVGLDLPNASDLNSFWEILFNGINVVRDIPDDRAVDITKHLKNQGILDEDLMFRKMGYLDRINQFDYSFFGISPREASIIDPVNRLFMQCSAKAIDDSGYGRTGVKGTRTAIFLGYSASNCNTYSRLLYETDQTLFNDSLPVNQVSMAASRVAYVYDLKGPSMVIDTACSSSLVTLHMACDEIRQGRSTMALAGGAFVAHMPLDNGSDVGFESQEGITRAFSQDSTGSAVAEGVGVVLLKSLKQAIQDHDDIYAVIRGSGINQDGSSFGIAAPNFQAQSEAIQQAWEQAGVTAEDITYIEAHGTGTQLGDPIEVAGIKNAFEAFTDRKQVCGIGSIKTNFGHANEAAGMCGVFKLIGILQHKIIPPSLFFKSPNSNIDFVNSPLYVVNQKMNLKEINGRYLVGISGFGMSGTNAHVVLEDAPNQKQIRHNDKEFPYIFVASAKSKTSLRQLVLDYRDYVATLKPDQMVDFFHNLTLGRSHYNHRFAFVAHSQDDMLTKLEQALRTGKLSASESNGSEHTYLGQHTIVSESRTSRLDHEITINEQQQLTNECHHIVSQHGTKDWSKLLALYVKGAEVNWSSIYTDAYNKMHLPTYVFESHNCWYPIPDSSPEFEELDSYHHGKTWVKLDQDKQLELKEDAYTLIIYDQTNYDSLFTEAVKAKCSNIINVIADDDSEYSVNEFTVTMPANESSYQRLFEEFADKRIEHIIHRRSIIGENVQDLDTMHDSLEKGFFDLIAVFKGLAKAHVEQDITICTIANSAYGISQHEEFTLPHQAVTLGLGKVIEQENPTISCRAIDIDLNTSHAIVAEEIFADHNIYLVGFRDNERYVEQFSDVQIEPVLLNRFKPGGVYIVTGGTDGLGLETAKYISENEKCNVILLSRSGFVDEALWQEYGHDEAYRSRISVMKEIKGNGCELDIFSCDVCDYDQLNQILQTVRNKYGRINGIIHSAGISGAGYILRKDRESYTQVMEPKITGTWNLDQLTIQDQLDFMVLYSSGVTDGGEAGQSDYLGANAFLDAYTDYRNSHNRLTYTINWCSWRETGMSYRYGVNVDSITKAMSTKEAIGALDVFIRGGKEHRVMIGQYNINDNFFTLMQHIRNYLAPTFKEKIQLHPANGSLDKDHMNLSNGQRDFAQIRKGRIVFIPKSEKAKSRLDHVKDFKLEGDPANQYSATEHQVAKVYSGILGYETLNVYDNFFEMGGDSVMLAAMHDMLDDMYPNIIRVAFLFEYCSIRSLAGFVDSRINKADKQAEPLDDKAIQPTPKAEEEFHPYFELSSPQVRIYYESRLRKGEFAYNNPFFINVTDIPDQELEQLLQALITHHEMLRMSFKIVDSKLVQYINQDTQVKVDYIDVLGDTVINYHDYLTEFKLNDSLLYHLTVFKYPDQKILFFDVHHMLLDGFSSSLLQKDFDDLVAGKKLIEHPHSYRRYVDFEKKFFVSDEYSAMKEYWQDRLSGFDFSNPLEPIVNPTELTGSTTLIKQLPASIISDIGMVARGQHTTMFNVLISSLALSVAQCYAVSDLAILTTVLNRYESQFNSIVGVFTNLIPMRFQVDPDEALEIGLSQLMKNQFNDIKNQYYQYHHLRNDFSGQKTEFYLYFNFEDTSMKKVYGEDIPYNSPTSLFDLDINIKKRNEQYELIATYRADKYQQDDIESLLSNYVKVLQLVTKDIPSGKTLIEK</sequence>
<evidence type="ECO:0000259" key="7">
    <source>
        <dbReference type="PROSITE" id="PS52004"/>
    </source>
</evidence>
<keyword evidence="4 8" id="KW-0808">Transferase</keyword>
<dbReference type="InterPro" id="IPR057326">
    <property type="entry name" value="KR_dom"/>
</dbReference>
<protein>
    <submittedName>
        <fullName evidence="8">Acyl transferase domain-containing protein/NAD(P)-dependent dehydrogenase (Short-subunit alcohol dehydrogenase family)/acyl carrier protein</fullName>
    </submittedName>
</protein>
<dbReference type="SUPFAM" id="SSF52777">
    <property type="entry name" value="CoA-dependent acyltransferases"/>
    <property type="match status" value="2"/>
</dbReference>
<dbReference type="RefSeq" id="WP_210089797.1">
    <property type="nucleotide sequence ID" value="NZ_JAGGKG010000013.1"/>
</dbReference>
<gene>
    <name evidence="8" type="ORF">J2Z32_002843</name>
</gene>
<dbReference type="SMART" id="SM00823">
    <property type="entry name" value="PKS_PP"/>
    <property type="match status" value="2"/>
</dbReference>
<dbReference type="SUPFAM" id="SSF53901">
    <property type="entry name" value="Thiolase-like"/>
    <property type="match status" value="2"/>
</dbReference>
<dbReference type="Gene3D" id="3.40.50.720">
    <property type="entry name" value="NAD(P)-binding Rossmann-like Domain"/>
    <property type="match status" value="2"/>
</dbReference>
<dbReference type="InterPro" id="IPR014030">
    <property type="entry name" value="Ketoacyl_synth_N"/>
</dbReference>
<evidence type="ECO:0000313" key="8">
    <source>
        <dbReference type="EMBL" id="MBP1906194.1"/>
    </source>
</evidence>
<evidence type="ECO:0000256" key="2">
    <source>
        <dbReference type="ARBA" id="ARBA00022450"/>
    </source>
</evidence>
<name>A0ABS4FUQ3_9BACL</name>
<dbReference type="InterPro" id="IPR006162">
    <property type="entry name" value="Ppantetheine_attach_site"/>
</dbReference>
<dbReference type="Gene3D" id="3.30.559.30">
    <property type="entry name" value="Nonribosomal peptide synthetase, condensation domain"/>
    <property type="match status" value="1"/>
</dbReference>
<dbReference type="InterPro" id="IPR036736">
    <property type="entry name" value="ACP-like_sf"/>
</dbReference>
<dbReference type="EMBL" id="JAGGKG010000013">
    <property type="protein sequence ID" value="MBP1906194.1"/>
    <property type="molecule type" value="Genomic_DNA"/>
</dbReference>
<dbReference type="SMART" id="SM00825">
    <property type="entry name" value="PKS_KS"/>
    <property type="match status" value="2"/>
</dbReference>
<dbReference type="PANTHER" id="PTHR43775">
    <property type="entry name" value="FATTY ACID SYNTHASE"/>
    <property type="match status" value="1"/>
</dbReference>
<dbReference type="PANTHER" id="PTHR43775:SF37">
    <property type="entry name" value="SI:DKEY-61P9.11"/>
    <property type="match status" value="1"/>
</dbReference>
<dbReference type="InterPro" id="IPR020841">
    <property type="entry name" value="PKS_Beta-ketoAc_synthase_dom"/>
</dbReference>
<dbReference type="Pfam" id="PF08659">
    <property type="entry name" value="KR"/>
    <property type="match status" value="2"/>
</dbReference>
<dbReference type="PROSITE" id="PS52004">
    <property type="entry name" value="KS3_2"/>
    <property type="match status" value="2"/>
</dbReference>
<dbReference type="InterPro" id="IPR036291">
    <property type="entry name" value="NAD(P)-bd_dom_sf"/>
</dbReference>
<dbReference type="GO" id="GO:0016740">
    <property type="term" value="F:transferase activity"/>
    <property type="evidence" value="ECO:0007669"/>
    <property type="project" value="UniProtKB-KW"/>
</dbReference>
<organism evidence="8 9">
    <name type="scientific">Paenibacillus turicensis</name>
    <dbReference type="NCBI Taxonomy" id="160487"/>
    <lineage>
        <taxon>Bacteria</taxon>
        <taxon>Bacillati</taxon>
        <taxon>Bacillota</taxon>
        <taxon>Bacilli</taxon>
        <taxon>Bacillales</taxon>
        <taxon>Paenibacillaceae</taxon>
        <taxon>Paenibacillus</taxon>
    </lineage>
</organism>
<dbReference type="SUPFAM" id="SSF47336">
    <property type="entry name" value="ACP-like"/>
    <property type="match status" value="2"/>
</dbReference>
<keyword evidence="2" id="KW-0596">Phosphopantetheine</keyword>
<feature type="domain" description="Ketosynthase family 3 (KS3)" evidence="7">
    <location>
        <begin position="5"/>
        <end position="435"/>
    </location>
</feature>
<evidence type="ECO:0000313" key="9">
    <source>
        <dbReference type="Proteomes" id="UP001519272"/>
    </source>
</evidence>
<dbReference type="Proteomes" id="UP001519272">
    <property type="component" value="Unassembled WGS sequence"/>
</dbReference>
<feature type="compositionally biased region" description="Low complexity" evidence="5">
    <location>
        <begin position="1145"/>
        <end position="1157"/>
    </location>
</feature>
<accession>A0ABS4FUQ3</accession>